<gene>
    <name evidence="3" type="ORF">EEI45_00570</name>
</gene>
<proteinExistence type="predicted"/>
<dbReference type="CDD" id="cd02516">
    <property type="entry name" value="CDP-ME_synthetase"/>
    <property type="match status" value="1"/>
</dbReference>
<dbReference type="Proteomes" id="UP000278804">
    <property type="component" value="Chromosome"/>
</dbReference>
<dbReference type="Gene3D" id="3.90.550.10">
    <property type="entry name" value="Spore Coat Polysaccharide Biosynthesis Protein SpsA, Chain A"/>
    <property type="match status" value="1"/>
</dbReference>
<dbReference type="InterPro" id="IPR034683">
    <property type="entry name" value="IspD/TarI"/>
</dbReference>
<dbReference type="SUPFAM" id="SSF53448">
    <property type="entry name" value="Nucleotide-diphospho-sugar transferases"/>
    <property type="match status" value="1"/>
</dbReference>
<protein>
    <submittedName>
        <fullName evidence="3">2-C-methyl-D-erythritol 4-phosphate cytidylyltransferase</fullName>
    </submittedName>
</protein>
<evidence type="ECO:0000313" key="4">
    <source>
        <dbReference type="Proteomes" id="UP000278804"/>
    </source>
</evidence>
<dbReference type="EMBL" id="CP034234">
    <property type="protein sequence ID" value="AZK43502.1"/>
    <property type="molecule type" value="Genomic_DNA"/>
</dbReference>
<sequence>MQNIALIFAGGTGSRMGNTEKPKQFLNIDDKPIIVHTLEKFNNCSAIDGIVVTILAEYIDYMKELVAEYSLDKVQWIVEGGETGQLSIFNGLDAVYKDDRTCENTVVLIHDGVRPIISENLILENIVTTRTHGAAVTVAPATETVFKSEDKAKIMEVLKREDLFYARAPQTFFMKDIYNTHLKEMDLGITNNIDSCSMMYKYNHAMSFVLGNSSNIKITNYEDYFIFEALYNLNKKREEGQVLS</sequence>
<dbReference type="PANTHER" id="PTHR43015">
    <property type="entry name" value="D-RIBITOL-5-PHOSPHATE CYTIDYLYLTRANSFERASE"/>
    <property type="match status" value="1"/>
</dbReference>
<name>A0A3S5HJX7_9FIRM</name>
<keyword evidence="2 3" id="KW-0548">Nucleotidyltransferase</keyword>
<dbReference type="Pfam" id="PF01128">
    <property type="entry name" value="IspD"/>
    <property type="match status" value="1"/>
</dbReference>
<dbReference type="NCBIfam" id="NF001183">
    <property type="entry name" value="PRK00155.1-3"/>
    <property type="match status" value="1"/>
</dbReference>
<dbReference type="KEGG" id="eri:EEI45_00570"/>
<dbReference type="GO" id="GO:0008299">
    <property type="term" value="P:isoprenoid biosynthetic process"/>
    <property type="evidence" value="ECO:0007669"/>
    <property type="project" value="InterPro"/>
</dbReference>
<dbReference type="PROSITE" id="PS01295">
    <property type="entry name" value="ISPD"/>
    <property type="match status" value="1"/>
</dbReference>
<dbReference type="GO" id="GO:0070567">
    <property type="term" value="F:cytidylyltransferase activity"/>
    <property type="evidence" value="ECO:0007669"/>
    <property type="project" value="InterPro"/>
</dbReference>
<evidence type="ECO:0000256" key="1">
    <source>
        <dbReference type="ARBA" id="ARBA00022679"/>
    </source>
</evidence>
<organism evidence="3 4">
    <name type="scientific">Erysipelothrix piscisicarius</name>
    <dbReference type="NCBI Taxonomy" id="2485784"/>
    <lineage>
        <taxon>Bacteria</taxon>
        <taxon>Bacillati</taxon>
        <taxon>Bacillota</taxon>
        <taxon>Erysipelotrichia</taxon>
        <taxon>Erysipelotrichales</taxon>
        <taxon>Erysipelotrichaceae</taxon>
        <taxon>Erysipelothrix</taxon>
    </lineage>
</organism>
<evidence type="ECO:0000256" key="2">
    <source>
        <dbReference type="ARBA" id="ARBA00022695"/>
    </source>
</evidence>
<dbReference type="GO" id="GO:0005829">
    <property type="term" value="C:cytosol"/>
    <property type="evidence" value="ECO:0007669"/>
    <property type="project" value="TreeGrafter"/>
</dbReference>
<dbReference type="RefSeq" id="WP_125163726.1">
    <property type="nucleotide sequence ID" value="NZ_CP034234.1"/>
</dbReference>
<accession>A0A3S5HJX7</accession>
<keyword evidence="4" id="KW-1185">Reference proteome</keyword>
<dbReference type="AlphaFoldDB" id="A0A3S5HJX7"/>
<dbReference type="InterPro" id="IPR018294">
    <property type="entry name" value="ISPD_synthase_CS"/>
</dbReference>
<dbReference type="PANTHER" id="PTHR43015:SF1">
    <property type="entry name" value="D-RIBITOL-5-PHOSPHATE CYTIDYLYLTRANSFERASE"/>
    <property type="match status" value="1"/>
</dbReference>
<reference evidence="3 4" key="1">
    <citation type="journal article" date="2020" name="Int. J. Syst. Evol. Microbiol.">
        <title>Description of Erysipelothrix piscisicarius sp. nov., an emergent fish pathogen, and assessment of virulence using a tiger barb (Puntigrus tetrazona) infection model.</title>
        <authorList>
            <person name="Pomaranski E.K."/>
            <person name="Griffin M.J."/>
            <person name="Camus A.C."/>
            <person name="Armwood A.R."/>
            <person name="Shelley J."/>
            <person name="Waldbieser G.C."/>
            <person name="LaFrentz B.R."/>
            <person name="Garcia J.C."/>
            <person name="Yanong R."/>
            <person name="Soto E."/>
        </authorList>
    </citation>
    <scope>NUCLEOTIDE SEQUENCE [LARGE SCALE GENOMIC DNA]</scope>
    <source>
        <strain evidence="3 4">15TAL0474</strain>
    </source>
</reference>
<evidence type="ECO:0000313" key="3">
    <source>
        <dbReference type="EMBL" id="AZK43502.1"/>
    </source>
</evidence>
<keyword evidence="1 3" id="KW-0808">Transferase</keyword>
<dbReference type="InterPro" id="IPR029044">
    <property type="entry name" value="Nucleotide-diphossugar_trans"/>
</dbReference>